<dbReference type="InterPro" id="IPR020471">
    <property type="entry name" value="AKR"/>
</dbReference>
<dbReference type="RefSeq" id="WP_058480597.1">
    <property type="nucleotide sequence ID" value="NZ_CAAAIQ010000011.1"/>
</dbReference>
<dbReference type="PANTHER" id="PTHR43827">
    <property type="entry name" value="2,5-DIKETO-D-GLUCONIC ACID REDUCTASE"/>
    <property type="match status" value="1"/>
</dbReference>
<keyword evidence="3" id="KW-1185">Reference proteome</keyword>
<dbReference type="EMBL" id="LNZB01000048">
    <property type="protein sequence ID" value="KTD77166.1"/>
    <property type="molecule type" value="Genomic_DNA"/>
</dbReference>
<comment type="caution">
    <text evidence="2">The sequence shown here is derived from an EMBL/GenBank/DDBJ whole genome shotgun (WGS) entry which is preliminary data.</text>
</comment>
<reference evidence="2 3" key="1">
    <citation type="submission" date="2015-11" db="EMBL/GenBank/DDBJ databases">
        <title>Genomic analysis of 38 Legionella species identifies large and diverse effector repertoires.</title>
        <authorList>
            <person name="Burstein D."/>
            <person name="Amaro F."/>
            <person name="Zusman T."/>
            <person name="Lifshitz Z."/>
            <person name="Cohen O."/>
            <person name="Gilbert J.A."/>
            <person name="Pupko T."/>
            <person name="Shuman H.A."/>
            <person name="Segal G."/>
        </authorList>
    </citation>
    <scope>NUCLEOTIDE SEQUENCE [LARGE SCALE GENOMIC DNA]</scope>
    <source>
        <strain evidence="2 3">ATCC 51914</strain>
    </source>
</reference>
<name>A0A0W1A723_9GAMM</name>
<gene>
    <name evidence="2" type="ORF">Lwal_1943</name>
</gene>
<feature type="domain" description="NADP-dependent oxidoreductase" evidence="1">
    <location>
        <begin position="23"/>
        <end position="281"/>
    </location>
</feature>
<dbReference type="PATRIC" id="fig|66969.6.peg.2120"/>
<protein>
    <submittedName>
        <fullName evidence="2">D-xylose reductase III</fullName>
    </submittedName>
</protein>
<dbReference type="PANTHER" id="PTHR43827:SF8">
    <property type="entry name" value="ALDO_KETO REDUCTASE FAMILY PROTEIN"/>
    <property type="match status" value="1"/>
</dbReference>
<sequence>MMSEFSKSINNLTIPPFLYGTAWKEDQTERVVLQALTSGFTGIDTANQRKHYYEEGVGLAIQTFLKTNQISRSDLFLQTKFTSRNGQDNRLPYDEFDTLTNQVKQSFANSLKHLNTDYIDSYVLHGPTLMQGITSEDMEIWRAMEELVQSKQAKFLGISNVNIKQLETLYNHASIKPTFVQNRCFATTQWDNDVRLFCEEYQLIYQGFSLLTANHPYLIRPYMQSLAAKYAKTIPQITFRFALQIGMLPLTGTTNVKHMQDDLEVGSFELTPDEINHIEQIAVS</sequence>
<dbReference type="AlphaFoldDB" id="A0A0W1A723"/>
<dbReference type="CDD" id="cd19071">
    <property type="entry name" value="AKR_AKR1-5-like"/>
    <property type="match status" value="1"/>
</dbReference>
<dbReference type="Proteomes" id="UP000054729">
    <property type="component" value="Unassembled WGS sequence"/>
</dbReference>
<dbReference type="Pfam" id="PF00248">
    <property type="entry name" value="Aldo_ket_red"/>
    <property type="match status" value="1"/>
</dbReference>
<dbReference type="PRINTS" id="PR00069">
    <property type="entry name" value="ALDKETRDTASE"/>
</dbReference>
<evidence type="ECO:0000313" key="2">
    <source>
        <dbReference type="EMBL" id="KTD77166.1"/>
    </source>
</evidence>
<evidence type="ECO:0000259" key="1">
    <source>
        <dbReference type="Pfam" id="PF00248"/>
    </source>
</evidence>
<dbReference type="STRING" id="66969.Lwal_1943"/>
<accession>A0A0W1A723</accession>
<dbReference type="Gene3D" id="3.20.20.100">
    <property type="entry name" value="NADP-dependent oxidoreductase domain"/>
    <property type="match status" value="1"/>
</dbReference>
<organism evidence="2 3">
    <name type="scientific">Legionella waltersii</name>
    <dbReference type="NCBI Taxonomy" id="66969"/>
    <lineage>
        <taxon>Bacteria</taxon>
        <taxon>Pseudomonadati</taxon>
        <taxon>Pseudomonadota</taxon>
        <taxon>Gammaproteobacteria</taxon>
        <taxon>Legionellales</taxon>
        <taxon>Legionellaceae</taxon>
        <taxon>Legionella</taxon>
    </lineage>
</organism>
<proteinExistence type="predicted"/>
<evidence type="ECO:0000313" key="3">
    <source>
        <dbReference type="Proteomes" id="UP000054729"/>
    </source>
</evidence>
<dbReference type="GO" id="GO:0016491">
    <property type="term" value="F:oxidoreductase activity"/>
    <property type="evidence" value="ECO:0007669"/>
    <property type="project" value="InterPro"/>
</dbReference>
<dbReference type="SUPFAM" id="SSF51430">
    <property type="entry name" value="NAD(P)-linked oxidoreductase"/>
    <property type="match status" value="1"/>
</dbReference>
<dbReference type="InterPro" id="IPR023210">
    <property type="entry name" value="NADP_OxRdtase_dom"/>
</dbReference>
<dbReference type="InterPro" id="IPR036812">
    <property type="entry name" value="NAD(P)_OxRdtase_dom_sf"/>
</dbReference>